<feature type="transmembrane region" description="Helical" evidence="2">
    <location>
        <begin position="89"/>
        <end position="111"/>
    </location>
</feature>
<feature type="transmembrane region" description="Helical" evidence="2">
    <location>
        <begin position="59"/>
        <end position="77"/>
    </location>
</feature>
<dbReference type="Proteomes" id="UP001595858">
    <property type="component" value="Unassembled WGS sequence"/>
</dbReference>
<feature type="transmembrane region" description="Helical" evidence="2">
    <location>
        <begin position="131"/>
        <end position="153"/>
    </location>
</feature>
<name>A0ABV9SJZ5_9ACTN</name>
<accession>A0ABV9SJZ5</accession>
<keyword evidence="2" id="KW-1133">Transmembrane helix</keyword>
<keyword evidence="4" id="KW-1185">Reference proteome</keyword>
<gene>
    <name evidence="3" type="ORF">ACFPCZ_12535</name>
</gene>
<keyword evidence="2" id="KW-0472">Membrane</keyword>
<feature type="transmembrane region" description="Helical" evidence="2">
    <location>
        <begin position="12"/>
        <end position="39"/>
    </location>
</feature>
<evidence type="ECO:0000256" key="1">
    <source>
        <dbReference type="SAM" id="MobiDB-lite"/>
    </source>
</evidence>
<evidence type="ECO:0000256" key="2">
    <source>
        <dbReference type="SAM" id="Phobius"/>
    </source>
</evidence>
<feature type="compositionally biased region" description="Low complexity" evidence="1">
    <location>
        <begin position="171"/>
        <end position="186"/>
    </location>
</feature>
<comment type="caution">
    <text evidence="3">The sequence shown here is derived from an EMBL/GenBank/DDBJ whole genome shotgun (WGS) entry which is preliminary data.</text>
</comment>
<organism evidence="3 4">
    <name type="scientific">Streptomonospora arabica</name>
    <dbReference type="NCBI Taxonomy" id="412417"/>
    <lineage>
        <taxon>Bacteria</taxon>
        <taxon>Bacillati</taxon>
        <taxon>Actinomycetota</taxon>
        <taxon>Actinomycetes</taxon>
        <taxon>Streptosporangiales</taxon>
        <taxon>Nocardiopsidaceae</taxon>
        <taxon>Streptomonospora</taxon>
    </lineage>
</organism>
<evidence type="ECO:0000313" key="3">
    <source>
        <dbReference type="EMBL" id="MFC4867456.1"/>
    </source>
</evidence>
<protein>
    <recommendedName>
        <fullName evidence="5">DUF2269 domain-containing protein</fullName>
    </recommendedName>
</protein>
<proteinExistence type="predicted"/>
<reference evidence="4" key="1">
    <citation type="journal article" date="2019" name="Int. J. Syst. Evol. Microbiol.">
        <title>The Global Catalogue of Microorganisms (GCM) 10K type strain sequencing project: providing services to taxonomists for standard genome sequencing and annotation.</title>
        <authorList>
            <consortium name="The Broad Institute Genomics Platform"/>
            <consortium name="The Broad Institute Genome Sequencing Center for Infectious Disease"/>
            <person name="Wu L."/>
            <person name="Ma J."/>
        </authorList>
    </citation>
    <scope>NUCLEOTIDE SEQUENCE [LARGE SCALE GENOMIC DNA]</scope>
    <source>
        <strain evidence="4">CGMCC 4.7304</strain>
    </source>
</reference>
<dbReference type="EMBL" id="JBHSIY010000010">
    <property type="protein sequence ID" value="MFC4867456.1"/>
    <property type="molecule type" value="Genomic_DNA"/>
</dbReference>
<evidence type="ECO:0008006" key="5">
    <source>
        <dbReference type="Google" id="ProtNLM"/>
    </source>
</evidence>
<sequence length="186" mass="18970">MRLRPGPQRKAVLSLHVIASVGWLGVHAGVLTLVAAGLAADGAARAGALYGSAATLGGLLVPVLSLTALATGLVCALGTQWGLFRHYWVAAKLALTAVLVAGSNLQLMPATAGLAEATRGGTVLPPFADRLSLVIALSVALSVLVAASLLSTVKPFGRIRPRRRSREEDGSGAPRGSARAAQRVSR</sequence>
<keyword evidence="2" id="KW-0812">Transmembrane</keyword>
<feature type="region of interest" description="Disordered" evidence="1">
    <location>
        <begin position="161"/>
        <end position="186"/>
    </location>
</feature>
<evidence type="ECO:0000313" key="4">
    <source>
        <dbReference type="Proteomes" id="UP001595858"/>
    </source>
</evidence>
<dbReference type="RefSeq" id="WP_344142307.1">
    <property type="nucleotide sequence ID" value="NZ_BAAAQI010000004.1"/>
</dbReference>